<organism evidence="7 9">
    <name type="scientific">Glutamicibacter halophytocola</name>
    <dbReference type="NCBI Taxonomy" id="1933880"/>
    <lineage>
        <taxon>Bacteria</taxon>
        <taxon>Bacillati</taxon>
        <taxon>Actinomycetota</taxon>
        <taxon>Actinomycetes</taxon>
        <taxon>Micrococcales</taxon>
        <taxon>Micrococcaceae</taxon>
        <taxon>Glutamicibacter</taxon>
    </lineage>
</organism>
<evidence type="ECO:0000313" key="9">
    <source>
        <dbReference type="Proteomes" id="UP001060018"/>
    </source>
</evidence>
<gene>
    <name evidence="6" type="ORF">FQA45_10105</name>
    <name evidence="7" type="ORF">NUH22_15965</name>
</gene>
<evidence type="ECO:0000313" key="7">
    <source>
        <dbReference type="EMBL" id="UUX58768.1"/>
    </source>
</evidence>
<evidence type="ECO:0000259" key="5">
    <source>
        <dbReference type="PROSITE" id="PS50977"/>
    </source>
</evidence>
<dbReference type="Proteomes" id="UP001060018">
    <property type="component" value="Chromosome"/>
</dbReference>
<feature type="DNA-binding region" description="H-T-H motif" evidence="4">
    <location>
        <begin position="35"/>
        <end position="54"/>
    </location>
</feature>
<evidence type="ECO:0000256" key="4">
    <source>
        <dbReference type="PROSITE-ProRule" id="PRU00335"/>
    </source>
</evidence>
<accession>A0A5B8IX35</accession>
<keyword evidence="3" id="KW-0804">Transcription</keyword>
<evidence type="ECO:0000313" key="8">
    <source>
        <dbReference type="Proteomes" id="UP000320717"/>
    </source>
</evidence>
<dbReference type="EMBL" id="CP042260">
    <property type="protein sequence ID" value="QDY66647.1"/>
    <property type="molecule type" value="Genomic_DNA"/>
</dbReference>
<reference evidence="6 8" key="1">
    <citation type="submission" date="2019-07" db="EMBL/GenBank/DDBJ databases">
        <title>Complete Genome Sequence of drought tolerant Plant Growth-Promoting Rhizobacterium Glutamicibacter halophytocola DR408.</title>
        <authorList>
            <person name="Nishu S.D."/>
            <person name="Lee T.K."/>
        </authorList>
    </citation>
    <scope>NUCLEOTIDE SEQUENCE [LARGE SCALE GENOMIC DNA]</scope>
    <source>
        <strain evidence="6 8">DR408</strain>
    </source>
</reference>
<feature type="domain" description="HTH tetR-type" evidence="5">
    <location>
        <begin position="12"/>
        <end position="72"/>
    </location>
</feature>
<dbReference type="PRINTS" id="PR00455">
    <property type="entry name" value="HTHTETR"/>
</dbReference>
<dbReference type="PANTHER" id="PTHR47506">
    <property type="entry name" value="TRANSCRIPTIONAL REGULATORY PROTEIN"/>
    <property type="match status" value="1"/>
</dbReference>
<dbReference type="OrthoDB" id="5118063at2"/>
<evidence type="ECO:0000256" key="1">
    <source>
        <dbReference type="ARBA" id="ARBA00023015"/>
    </source>
</evidence>
<keyword evidence="2 4" id="KW-0238">DNA-binding</keyword>
<protein>
    <submittedName>
        <fullName evidence="7">TetR/AcrR family transcriptional regulator</fullName>
    </submittedName>
</protein>
<dbReference type="RefSeq" id="WP_146276789.1">
    <property type="nucleotide sequence ID" value="NZ_CP042260.1"/>
</dbReference>
<proteinExistence type="predicted"/>
<dbReference type="InterPro" id="IPR036271">
    <property type="entry name" value="Tet_transcr_reg_TetR-rel_C_sf"/>
</dbReference>
<dbReference type="AlphaFoldDB" id="A0A5B8IX35"/>
<dbReference type="SUPFAM" id="SSF48498">
    <property type="entry name" value="Tetracyclin repressor-like, C-terminal domain"/>
    <property type="match status" value="1"/>
</dbReference>
<dbReference type="Proteomes" id="UP000320717">
    <property type="component" value="Chromosome"/>
</dbReference>
<dbReference type="Gene3D" id="1.10.357.10">
    <property type="entry name" value="Tetracycline Repressor, domain 2"/>
    <property type="match status" value="1"/>
</dbReference>
<sequence>MAGTRGTYRKTAQRREQILEAAFAIFAKNGYTASSVNEIARAVGITQTGVLHHFAGGKLALLTAVLQQRDALAEENLRGKTGREFLAALVEISRVQAGQRGVVQLYRNLSTEAVDPEHPAHNYFRERLGRIIEAVTQAFSEVLAEDGLKPGIEPRAAALNTLAMTEGLETLWLQGLDVDMAEGIRWHINGFLAKPL</sequence>
<dbReference type="EMBL" id="CP102487">
    <property type="protein sequence ID" value="UUX58768.1"/>
    <property type="molecule type" value="Genomic_DNA"/>
</dbReference>
<evidence type="ECO:0000256" key="3">
    <source>
        <dbReference type="ARBA" id="ARBA00023163"/>
    </source>
</evidence>
<keyword evidence="1" id="KW-0805">Transcription regulation</keyword>
<evidence type="ECO:0000313" key="6">
    <source>
        <dbReference type="EMBL" id="QDY66647.1"/>
    </source>
</evidence>
<name>A0A5B8IX35_9MICC</name>
<dbReference type="PANTHER" id="PTHR47506:SF6">
    <property type="entry name" value="HTH-TYPE TRANSCRIPTIONAL REPRESSOR NEMR"/>
    <property type="match status" value="1"/>
</dbReference>
<dbReference type="GO" id="GO:0003677">
    <property type="term" value="F:DNA binding"/>
    <property type="evidence" value="ECO:0007669"/>
    <property type="project" value="UniProtKB-UniRule"/>
</dbReference>
<keyword evidence="8" id="KW-1185">Reference proteome</keyword>
<evidence type="ECO:0000256" key="2">
    <source>
        <dbReference type="ARBA" id="ARBA00023125"/>
    </source>
</evidence>
<dbReference type="InterPro" id="IPR001647">
    <property type="entry name" value="HTH_TetR"/>
</dbReference>
<reference evidence="7" key="2">
    <citation type="journal article" date="2022" name="Pest Manag. Sci.">
        <title>Glutamicibacter halophytocola-mediated host fitness of potato tuber moth on Solanaceae crops.</title>
        <authorList>
            <person name="Wang W."/>
            <person name="Xiao G."/>
            <person name="Du G."/>
            <person name="Chang L."/>
            <person name="Yang Y."/>
            <person name="Ye J."/>
            <person name="Chen B."/>
        </authorList>
    </citation>
    <scope>NUCLEOTIDE SEQUENCE</scope>
    <source>
        <strain evidence="7">S2</strain>
    </source>
</reference>
<dbReference type="Pfam" id="PF00440">
    <property type="entry name" value="TetR_N"/>
    <property type="match status" value="1"/>
</dbReference>
<dbReference type="InterPro" id="IPR009057">
    <property type="entry name" value="Homeodomain-like_sf"/>
</dbReference>
<dbReference type="SUPFAM" id="SSF46689">
    <property type="entry name" value="Homeodomain-like"/>
    <property type="match status" value="1"/>
</dbReference>
<dbReference type="PROSITE" id="PS50977">
    <property type="entry name" value="HTH_TETR_2"/>
    <property type="match status" value="1"/>
</dbReference>